<feature type="domain" description="HTH asnC-type" evidence="5">
    <location>
        <begin position="9"/>
        <end position="70"/>
    </location>
</feature>
<dbReference type="Pfam" id="PF01037">
    <property type="entry name" value="AsnC_trans_reg"/>
    <property type="match status" value="1"/>
</dbReference>
<evidence type="ECO:0000256" key="2">
    <source>
        <dbReference type="ARBA" id="ARBA00023125"/>
    </source>
</evidence>
<dbReference type="CDD" id="cd00090">
    <property type="entry name" value="HTH_ARSR"/>
    <property type="match status" value="1"/>
</dbReference>
<dbReference type="SMART" id="SM00344">
    <property type="entry name" value="HTH_ASNC"/>
    <property type="match status" value="1"/>
</dbReference>
<keyword evidence="2" id="KW-0238">DNA-binding</keyword>
<keyword evidence="1" id="KW-0805">Transcription regulation</keyword>
<dbReference type="EMBL" id="JBHRYN010000012">
    <property type="protein sequence ID" value="MFC3702254.1"/>
    <property type="molecule type" value="Genomic_DNA"/>
</dbReference>
<name>A0ABV7WTS1_9GAMM</name>
<evidence type="ECO:0000256" key="1">
    <source>
        <dbReference type="ARBA" id="ARBA00023015"/>
    </source>
</evidence>
<dbReference type="InterPro" id="IPR019887">
    <property type="entry name" value="Tscrpt_reg_AsnC/Lrp_C"/>
</dbReference>
<gene>
    <name evidence="6" type="ORF">ACFOND_11430</name>
</gene>
<evidence type="ECO:0000313" key="6">
    <source>
        <dbReference type="EMBL" id="MFC3702254.1"/>
    </source>
</evidence>
<accession>A0ABV7WTS1</accession>
<proteinExistence type="predicted"/>
<keyword evidence="3" id="KW-0804">Transcription</keyword>
<dbReference type="InterPro" id="IPR000485">
    <property type="entry name" value="AsnC-type_HTH_dom"/>
</dbReference>
<reference evidence="7" key="1">
    <citation type="journal article" date="2019" name="Int. J. Syst. Evol. Microbiol.">
        <title>The Global Catalogue of Microorganisms (GCM) 10K type strain sequencing project: providing services to taxonomists for standard genome sequencing and annotation.</title>
        <authorList>
            <consortium name="The Broad Institute Genomics Platform"/>
            <consortium name="The Broad Institute Genome Sequencing Center for Infectious Disease"/>
            <person name="Wu L."/>
            <person name="Ma J."/>
        </authorList>
    </citation>
    <scope>NUCLEOTIDE SEQUENCE [LARGE SCALE GENOMIC DNA]</scope>
    <source>
        <strain evidence="7">CECT 8288</strain>
    </source>
</reference>
<dbReference type="PANTHER" id="PTHR30154:SF0">
    <property type="entry name" value="LEUCINE-RESPONSIVE REGULATORY PROTEIN"/>
    <property type="match status" value="1"/>
</dbReference>
<dbReference type="InterPro" id="IPR019885">
    <property type="entry name" value="Tscrpt_reg_HTH_AsnC-type_CS"/>
</dbReference>
<organism evidence="6 7">
    <name type="scientific">Reinekea marina</name>
    <dbReference type="NCBI Taxonomy" id="1310421"/>
    <lineage>
        <taxon>Bacteria</taxon>
        <taxon>Pseudomonadati</taxon>
        <taxon>Pseudomonadota</taxon>
        <taxon>Gammaproteobacteria</taxon>
        <taxon>Oceanospirillales</taxon>
        <taxon>Saccharospirillaceae</taxon>
        <taxon>Reinekea</taxon>
    </lineage>
</organism>
<dbReference type="PROSITE" id="PS00519">
    <property type="entry name" value="HTH_ASNC_1"/>
    <property type="match status" value="1"/>
</dbReference>
<dbReference type="InterPro" id="IPR019888">
    <property type="entry name" value="Tscrpt_reg_AsnC-like"/>
</dbReference>
<dbReference type="RefSeq" id="WP_215999130.1">
    <property type="nucleotide sequence ID" value="NZ_JAUFQI010000001.1"/>
</dbReference>
<dbReference type="Proteomes" id="UP001595710">
    <property type="component" value="Unassembled WGS sequence"/>
</dbReference>
<evidence type="ECO:0000313" key="7">
    <source>
        <dbReference type="Proteomes" id="UP001595710"/>
    </source>
</evidence>
<evidence type="ECO:0000256" key="3">
    <source>
        <dbReference type="ARBA" id="ARBA00023163"/>
    </source>
</evidence>
<protein>
    <recommendedName>
        <fullName evidence="4">Leucine-responsive regulatory protein</fullName>
    </recommendedName>
</protein>
<dbReference type="InterPro" id="IPR011991">
    <property type="entry name" value="ArsR-like_HTH"/>
</dbReference>
<dbReference type="PROSITE" id="PS50956">
    <property type="entry name" value="HTH_ASNC_2"/>
    <property type="match status" value="1"/>
</dbReference>
<dbReference type="PANTHER" id="PTHR30154">
    <property type="entry name" value="LEUCINE-RESPONSIVE REGULATORY PROTEIN"/>
    <property type="match status" value="1"/>
</dbReference>
<sequence length="162" mass="18275">MSATKKKELDKLDISILRVLQRDARVSYVDLAEAVGLSSTPCIERVKRLEKEGYIEGYYTKLNAKKLGFGMLVFVEISLSYQSPDAFQSFNKAVKQLPYIMECHLVSGDADYLLKARIEDMSEYRALLGDMLLTLPGVKHSKSYIVMEEVTESSALPVETPR</sequence>
<comment type="caution">
    <text evidence="6">The sequence shown here is derived from an EMBL/GenBank/DDBJ whole genome shotgun (WGS) entry which is preliminary data.</text>
</comment>
<dbReference type="Pfam" id="PF13412">
    <property type="entry name" value="HTH_24"/>
    <property type="match status" value="1"/>
</dbReference>
<evidence type="ECO:0000256" key="4">
    <source>
        <dbReference type="ARBA" id="ARBA00039227"/>
    </source>
</evidence>
<evidence type="ECO:0000259" key="5">
    <source>
        <dbReference type="PROSITE" id="PS50956"/>
    </source>
</evidence>
<keyword evidence="7" id="KW-1185">Reference proteome</keyword>